<dbReference type="InterPro" id="IPR000160">
    <property type="entry name" value="GGDEF_dom"/>
</dbReference>
<dbReference type="InterPro" id="IPR043128">
    <property type="entry name" value="Rev_trsase/Diguanyl_cyclase"/>
</dbReference>
<dbReference type="PANTHER" id="PTHR33121:SF70">
    <property type="entry name" value="SIGNALING PROTEIN YKOW"/>
    <property type="match status" value="1"/>
</dbReference>
<accession>A0A6J7S820</accession>
<dbReference type="SUPFAM" id="SSF55073">
    <property type="entry name" value="Nucleotide cyclase"/>
    <property type="match status" value="1"/>
</dbReference>
<evidence type="ECO:0000313" key="2">
    <source>
        <dbReference type="EMBL" id="CAB5037249.1"/>
    </source>
</evidence>
<dbReference type="SUPFAM" id="SSF141868">
    <property type="entry name" value="EAL domain-like"/>
    <property type="match status" value="1"/>
</dbReference>
<dbReference type="Pfam" id="PF00990">
    <property type="entry name" value="GGDEF"/>
    <property type="match status" value="1"/>
</dbReference>
<dbReference type="InterPro" id="IPR001633">
    <property type="entry name" value="EAL_dom"/>
</dbReference>
<dbReference type="InterPro" id="IPR035965">
    <property type="entry name" value="PAS-like_dom_sf"/>
</dbReference>
<dbReference type="EMBL" id="CAFBPZ010000028">
    <property type="protein sequence ID" value="CAB5037249.1"/>
    <property type="molecule type" value="Genomic_DNA"/>
</dbReference>
<dbReference type="SMART" id="SM00052">
    <property type="entry name" value="EAL"/>
    <property type="match status" value="1"/>
</dbReference>
<evidence type="ECO:0000259" key="1">
    <source>
        <dbReference type="PROSITE" id="PS50883"/>
    </source>
</evidence>
<reference evidence="2" key="1">
    <citation type="submission" date="2020-05" db="EMBL/GenBank/DDBJ databases">
        <authorList>
            <person name="Chiriac C."/>
            <person name="Salcher M."/>
            <person name="Ghai R."/>
            <person name="Kavagutti S V."/>
        </authorList>
    </citation>
    <scope>NUCLEOTIDE SEQUENCE</scope>
</reference>
<dbReference type="InterPro" id="IPR029787">
    <property type="entry name" value="Nucleotide_cyclase"/>
</dbReference>
<dbReference type="CDD" id="cd01948">
    <property type="entry name" value="EAL"/>
    <property type="match status" value="1"/>
</dbReference>
<dbReference type="PROSITE" id="PS50883">
    <property type="entry name" value="EAL"/>
    <property type="match status" value="1"/>
</dbReference>
<dbReference type="SUPFAM" id="SSF55785">
    <property type="entry name" value="PYP-like sensor domain (PAS domain)"/>
    <property type="match status" value="1"/>
</dbReference>
<organism evidence="2">
    <name type="scientific">freshwater metagenome</name>
    <dbReference type="NCBI Taxonomy" id="449393"/>
    <lineage>
        <taxon>unclassified sequences</taxon>
        <taxon>metagenomes</taxon>
        <taxon>ecological metagenomes</taxon>
    </lineage>
</organism>
<dbReference type="Gene3D" id="3.30.450.20">
    <property type="entry name" value="PAS domain"/>
    <property type="match status" value="1"/>
</dbReference>
<dbReference type="AlphaFoldDB" id="A0A6J7S820"/>
<sequence length="542" mass="60119">MVLDNEGRLDVVFGHLHEGVLVEDETRHVKFANKAFTDIFIPGLDPALLVGGDCDATAVDTAPMFKDGQKWLDATRAVVASKRPMSNDVWETVDGRWLQRDYRPRVNDDVVFEHIWLYRDVTLEHASRTVAGLDASNGERTGFRNWSDAIERLGKRAKSIGALEKGAMACVKVRQLDVLNAEFGYEVSDSILIALLEELRGEFGQVNVERLKGTVFGVLTTDANAHELMSRIHQLLDPTRAIGDQFVYLNTVIGVATTENIQDFTDGQEMFECARQAVREAGHRHADVVLEAGMRIQSRLQNELLTRLDEVLGAGEFQLYYQPIVRLVDGEVLGHEALLRWHHPERGLLTAGDFIIAAEEVGVISRIDRWVIHEACREVSQVLQDRDCFVAINLSPMSSDGGDELLEVLRNSMAAFNVGPTQISIEITETAIARDQLEFVRLITQIRAMGVNVSIDDFGVGASTLATLKDIPFDRLKLDRSFTAAIDEPRVQEIIRVAQVIGEILGGQVIAEGVETQAQSDLLQECGVHIGQGWHLGMPAPL</sequence>
<dbReference type="Pfam" id="PF00563">
    <property type="entry name" value="EAL"/>
    <property type="match status" value="1"/>
</dbReference>
<gene>
    <name evidence="2" type="ORF">UFOPK4237_00606</name>
</gene>
<dbReference type="Gene3D" id="3.20.20.450">
    <property type="entry name" value="EAL domain"/>
    <property type="match status" value="1"/>
</dbReference>
<dbReference type="InterPro" id="IPR035919">
    <property type="entry name" value="EAL_sf"/>
</dbReference>
<protein>
    <submittedName>
        <fullName evidence="2">Unannotated protein</fullName>
    </submittedName>
</protein>
<proteinExistence type="predicted"/>
<dbReference type="InterPro" id="IPR050706">
    <property type="entry name" value="Cyclic-di-GMP_PDE-like"/>
</dbReference>
<dbReference type="GO" id="GO:0071111">
    <property type="term" value="F:cyclic-guanylate-specific phosphodiesterase activity"/>
    <property type="evidence" value="ECO:0007669"/>
    <property type="project" value="InterPro"/>
</dbReference>
<feature type="domain" description="EAL" evidence="1">
    <location>
        <begin position="301"/>
        <end position="542"/>
    </location>
</feature>
<dbReference type="Gene3D" id="3.30.70.270">
    <property type="match status" value="1"/>
</dbReference>
<name>A0A6J7S820_9ZZZZ</name>
<dbReference type="PANTHER" id="PTHR33121">
    <property type="entry name" value="CYCLIC DI-GMP PHOSPHODIESTERASE PDEF"/>
    <property type="match status" value="1"/>
</dbReference>